<dbReference type="EnsemblPlants" id="AET3Gv20043000.19">
    <property type="protein sequence ID" value="AET3Gv20043000.19"/>
    <property type="gene ID" value="AET3Gv20043000"/>
</dbReference>
<keyword evidence="1" id="KW-1133">Transmembrane helix</keyword>
<dbReference type="AlphaFoldDB" id="A0A453DQT5"/>
<reference evidence="2" key="5">
    <citation type="journal article" date="2021" name="G3 (Bethesda)">
        <title>Aegilops tauschii genome assembly Aet v5.0 features greater sequence contiguity and improved annotation.</title>
        <authorList>
            <person name="Wang L."/>
            <person name="Zhu T."/>
            <person name="Rodriguez J.C."/>
            <person name="Deal K.R."/>
            <person name="Dubcovsky J."/>
            <person name="McGuire P.E."/>
            <person name="Lux T."/>
            <person name="Spannagl M."/>
            <person name="Mayer K.F.X."/>
            <person name="Baldrich P."/>
            <person name="Meyers B.C."/>
            <person name="Huo N."/>
            <person name="Gu Y.Q."/>
            <person name="Zhou H."/>
            <person name="Devos K.M."/>
            <person name="Bennetzen J.L."/>
            <person name="Unver T."/>
            <person name="Budak H."/>
            <person name="Gulick P.J."/>
            <person name="Galiba G."/>
            <person name="Kalapos B."/>
            <person name="Nelson D.R."/>
            <person name="Li P."/>
            <person name="You F.M."/>
            <person name="Luo M.C."/>
            <person name="Dvorak J."/>
        </authorList>
    </citation>
    <scope>NUCLEOTIDE SEQUENCE [LARGE SCALE GENOMIC DNA]</scope>
    <source>
        <strain evidence="2">cv. AL8/78</strain>
    </source>
</reference>
<reference evidence="2" key="3">
    <citation type="journal article" date="2017" name="Nature">
        <title>Genome sequence of the progenitor of the wheat D genome Aegilops tauschii.</title>
        <authorList>
            <person name="Luo M.C."/>
            <person name="Gu Y.Q."/>
            <person name="Puiu D."/>
            <person name="Wang H."/>
            <person name="Twardziok S.O."/>
            <person name="Deal K.R."/>
            <person name="Huo N."/>
            <person name="Zhu T."/>
            <person name="Wang L."/>
            <person name="Wang Y."/>
            <person name="McGuire P.E."/>
            <person name="Liu S."/>
            <person name="Long H."/>
            <person name="Ramasamy R.K."/>
            <person name="Rodriguez J.C."/>
            <person name="Van S.L."/>
            <person name="Yuan L."/>
            <person name="Wang Z."/>
            <person name="Xia Z."/>
            <person name="Xiao L."/>
            <person name="Anderson O.D."/>
            <person name="Ouyang S."/>
            <person name="Liang Y."/>
            <person name="Zimin A.V."/>
            <person name="Pertea G."/>
            <person name="Qi P."/>
            <person name="Bennetzen J.L."/>
            <person name="Dai X."/>
            <person name="Dawson M.W."/>
            <person name="Muller H.G."/>
            <person name="Kugler K."/>
            <person name="Rivarola-Duarte L."/>
            <person name="Spannagl M."/>
            <person name="Mayer K.F.X."/>
            <person name="Lu F.H."/>
            <person name="Bevan M.W."/>
            <person name="Leroy P."/>
            <person name="Li P."/>
            <person name="You F.M."/>
            <person name="Sun Q."/>
            <person name="Liu Z."/>
            <person name="Lyons E."/>
            <person name="Wicker T."/>
            <person name="Salzberg S.L."/>
            <person name="Devos K.M."/>
            <person name="Dvorak J."/>
        </authorList>
    </citation>
    <scope>NUCLEOTIDE SEQUENCE [LARGE SCALE GENOMIC DNA]</scope>
    <source>
        <strain evidence="2">cv. AL8/78</strain>
    </source>
</reference>
<reference evidence="3" key="2">
    <citation type="journal article" date="2017" name="Nat. Plants">
        <title>The Aegilops tauschii genome reveals multiple impacts of transposons.</title>
        <authorList>
            <person name="Zhao G."/>
            <person name="Zou C."/>
            <person name="Li K."/>
            <person name="Wang K."/>
            <person name="Li T."/>
            <person name="Gao L."/>
            <person name="Zhang X."/>
            <person name="Wang H."/>
            <person name="Yang Z."/>
            <person name="Liu X."/>
            <person name="Jiang W."/>
            <person name="Mao L."/>
            <person name="Kong X."/>
            <person name="Jiao Y."/>
            <person name="Jia J."/>
        </authorList>
    </citation>
    <scope>NUCLEOTIDE SEQUENCE [LARGE SCALE GENOMIC DNA]</scope>
    <source>
        <strain evidence="3">cv. AL8/78</strain>
    </source>
</reference>
<evidence type="ECO:0008006" key="4">
    <source>
        <dbReference type="Google" id="ProtNLM"/>
    </source>
</evidence>
<dbReference type="InterPro" id="IPR022143">
    <property type="entry name" value="DUF3675"/>
</dbReference>
<reference evidence="2" key="4">
    <citation type="submission" date="2019-03" db="UniProtKB">
        <authorList>
            <consortium name="EnsemblPlants"/>
        </authorList>
    </citation>
    <scope>IDENTIFICATION</scope>
</reference>
<keyword evidence="1" id="KW-0812">Transmembrane</keyword>
<proteinExistence type="predicted"/>
<sequence length="60" mass="6882">QFLALLVLRHTLPLMVGGDGEYSFALFLLLVLRTAGILFPILVMVRAMATFHRRRRQQIT</sequence>
<keyword evidence="3" id="KW-1185">Reference proteome</keyword>
<name>A0A453DQT5_AEGTS</name>
<keyword evidence="1" id="KW-0472">Membrane</keyword>
<evidence type="ECO:0000313" key="2">
    <source>
        <dbReference type="EnsemblPlants" id="AET3Gv20043000.19"/>
    </source>
</evidence>
<accession>A0A453DQT5</accession>
<feature type="transmembrane region" description="Helical" evidence="1">
    <location>
        <begin position="22"/>
        <end position="45"/>
    </location>
</feature>
<evidence type="ECO:0000256" key="1">
    <source>
        <dbReference type="SAM" id="Phobius"/>
    </source>
</evidence>
<dbReference type="Gramene" id="AET3Gv20043000.19">
    <property type="protein sequence ID" value="AET3Gv20043000.19"/>
    <property type="gene ID" value="AET3Gv20043000"/>
</dbReference>
<organism evidence="2 3">
    <name type="scientific">Aegilops tauschii subsp. strangulata</name>
    <name type="common">Goatgrass</name>
    <dbReference type="NCBI Taxonomy" id="200361"/>
    <lineage>
        <taxon>Eukaryota</taxon>
        <taxon>Viridiplantae</taxon>
        <taxon>Streptophyta</taxon>
        <taxon>Embryophyta</taxon>
        <taxon>Tracheophyta</taxon>
        <taxon>Spermatophyta</taxon>
        <taxon>Magnoliopsida</taxon>
        <taxon>Liliopsida</taxon>
        <taxon>Poales</taxon>
        <taxon>Poaceae</taxon>
        <taxon>BOP clade</taxon>
        <taxon>Pooideae</taxon>
        <taxon>Triticodae</taxon>
        <taxon>Triticeae</taxon>
        <taxon>Triticinae</taxon>
        <taxon>Aegilops</taxon>
    </lineage>
</organism>
<protein>
    <recommendedName>
        <fullName evidence="4">Cation/H+ exchanger domain-containing protein</fullName>
    </recommendedName>
</protein>
<reference evidence="3" key="1">
    <citation type="journal article" date="2014" name="Science">
        <title>Ancient hybridizations among the ancestral genomes of bread wheat.</title>
        <authorList>
            <consortium name="International Wheat Genome Sequencing Consortium,"/>
            <person name="Marcussen T."/>
            <person name="Sandve S.R."/>
            <person name="Heier L."/>
            <person name="Spannagl M."/>
            <person name="Pfeifer M."/>
            <person name="Jakobsen K.S."/>
            <person name="Wulff B.B."/>
            <person name="Steuernagel B."/>
            <person name="Mayer K.F."/>
            <person name="Olsen O.A."/>
        </authorList>
    </citation>
    <scope>NUCLEOTIDE SEQUENCE [LARGE SCALE GENOMIC DNA]</scope>
    <source>
        <strain evidence="3">cv. AL8/78</strain>
    </source>
</reference>
<dbReference type="Proteomes" id="UP000015105">
    <property type="component" value="Chromosome 3D"/>
</dbReference>
<dbReference type="Pfam" id="PF12428">
    <property type="entry name" value="DUF3675"/>
    <property type="match status" value="1"/>
</dbReference>
<evidence type="ECO:0000313" key="3">
    <source>
        <dbReference type="Proteomes" id="UP000015105"/>
    </source>
</evidence>